<protein>
    <submittedName>
        <fullName evidence="1">Uncharacterized protein</fullName>
    </submittedName>
</protein>
<dbReference type="RefSeq" id="WP_083365672.1">
    <property type="nucleotide sequence ID" value="NZ_FNTB01000001.1"/>
</dbReference>
<reference evidence="1 2" key="1">
    <citation type="submission" date="2016-10" db="EMBL/GenBank/DDBJ databases">
        <authorList>
            <person name="de Groot N.N."/>
        </authorList>
    </citation>
    <scope>NUCLEOTIDE SEQUENCE [LARGE SCALE GENOMIC DNA]</scope>
    <source>
        <strain evidence="1 2">MAR_2009_71</strain>
    </source>
</reference>
<evidence type="ECO:0000313" key="1">
    <source>
        <dbReference type="EMBL" id="SEC56976.1"/>
    </source>
</evidence>
<dbReference type="OrthoDB" id="6810113at2"/>
<dbReference type="AlphaFoldDB" id="A0A1H4TKE9"/>
<sequence length="332" mass="39213">MIRKHWTEPNGVFIVSIPVDWQYRNAVLNNIEEKSPYSFEAYDNSIGCFQLSCYPLSERRINPNFPVQKSNSKVEWLESRMDDSKFDMYLWHAQIDDHLCMAKCIYSATDQNHTAVEDLIKQSRESLDTFRLIPLEDRNHAINLNKYDNFIGSLASSYDLRERAMESKSYIEIIAIVSNQIDAFLRMSILLKKQLLENSNEIEIKYLFQGDNERGIIERRIYKEAKNLEIVDQETFEELNDLYDLRNRVIHRYIISHLKTVDIADISVKYFFLSERINAVLKEIEDIQIEQGIGIYGNGYTKDYEPTENDQKIAFSMVNDKHLMKEFKRKIK</sequence>
<accession>A0A1H4TKE9</accession>
<organism evidence="1 2">
    <name type="scientific">Maribacter dokdonensis</name>
    <dbReference type="NCBI Taxonomy" id="320912"/>
    <lineage>
        <taxon>Bacteria</taxon>
        <taxon>Pseudomonadati</taxon>
        <taxon>Bacteroidota</taxon>
        <taxon>Flavobacteriia</taxon>
        <taxon>Flavobacteriales</taxon>
        <taxon>Flavobacteriaceae</taxon>
        <taxon>Maribacter</taxon>
    </lineage>
</organism>
<gene>
    <name evidence="1" type="ORF">SAMN05192540_3501</name>
</gene>
<name>A0A1H4TKE9_9FLAO</name>
<dbReference type="EMBL" id="FNTB01000001">
    <property type="protein sequence ID" value="SEC56976.1"/>
    <property type="molecule type" value="Genomic_DNA"/>
</dbReference>
<evidence type="ECO:0000313" key="2">
    <source>
        <dbReference type="Proteomes" id="UP000183038"/>
    </source>
</evidence>
<proteinExistence type="predicted"/>
<dbReference type="Proteomes" id="UP000183038">
    <property type="component" value="Unassembled WGS sequence"/>
</dbReference>